<keyword evidence="3" id="KW-1185">Reference proteome</keyword>
<accession>A0A4R2JVR7</accession>
<dbReference type="GO" id="GO:0003824">
    <property type="term" value="F:catalytic activity"/>
    <property type="evidence" value="ECO:0007669"/>
    <property type="project" value="InterPro"/>
</dbReference>
<dbReference type="InterPro" id="IPR023213">
    <property type="entry name" value="CAT-like_dom_sf"/>
</dbReference>
<dbReference type="PANTHER" id="PTHR45527">
    <property type="entry name" value="NONRIBOSOMAL PEPTIDE SYNTHETASE"/>
    <property type="match status" value="1"/>
</dbReference>
<dbReference type="EMBL" id="SLWS01000003">
    <property type="protein sequence ID" value="TCO61179.1"/>
    <property type="molecule type" value="Genomic_DNA"/>
</dbReference>
<name>A0A4R2JVR7_9PSEU</name>
<dbReference type="CDD" id="cd19531">
    <property type="entry name" value="LCL_NRPS-like"/>
    <property type="match status" value="1"/>
</dbReference>
<organism evidence="2 3">
    <name type="scientific">Actinocrispum wychmicini</name>
    <dbReference type="NCBI Taxonomy" id="1213861"/>
    <lineage>
        <taxon>Bacteria</taxon>
        <taxon>Bacillati</taxon>
        <taxon>Actinomycetota</taxon>
        <taxon>Actinomycetes</taxon>
        <taxon>Pseudonocardiales</taxon>
        <taxon>Pseudonocardiaceae</taxon>
        <taxon>Actinocrispum</taxon>
    </lineage>
</organism>
<dbReference type="PANTHER" id="PTHR45527:SF1">
    <property type="entry name" value="FATTY ACID SYNTHASE"/>
    <property type="match status" value="1"/>
</dbReference>
<proteinExistence type="predicted"/>
<dbReference type="InterPro" id="IPR001242">
    <property type="entry name" value="Condensation_dom"/>
</dbReference>
<dbReference type="GO" id="GO:0005737">
    <property type="term" value="C:cytoplasm"/>
    <property type="evidence" value="ECO:0007669"/>
    <property type="project" value="TreeGrafter"/>
</dbReference>
<evidence type="ECO:0000313" key="3">
    <source>
        <dbReference type="Proteomes" id="UP000295680"/>
    </source>
</evidence>
<protein>
    <submittedName>
        <fullName evidence="2">Condensation domain-containing protein</fullName>
    </submittedName>
</protein>
<dbReference type="Gene3D" id="3.30.559.10">
    <property type="entry name" value="Chloramphenicol acetyltransferase-like domain"/>
    <property type="match status" value="1"/>
</dbReference>
<dbReference type="AlphaFoldDB" id="A0A4R2JVR7"/>
<reference evidence="2 3" key="1">
    <citation type="submission" date="2019-03" db="EMBL/GenBank/DDBJ databases">
        <title>Genomic Encyclopedia of Type Strains, Phase IV (KMG-IV): sequencing the most valuable type-strain genomes for metagenomic binning, comparative biology and taxonomic classification.</title>
        <authorList>
            <person name="Goeker M."/>
        </authorList>
    </citation>
    <scope>NUCLEOTIDE SEQUENCE [LARGE SCALE GENOMIC DNA]</scope>
    <source>
        <strain evidence="2 3">DSM 45934</strain>
    </source>
</reference>
<dbReference type="Proteomes" id="UP000295680">
    <property type="component" value="Unassembled WGS sequence"/>
</dbReference>
<dbReference type="SUPFAM" id="SSF52777">
    <property type="entry name" value="CoA-dependent acyltransferases"/>
    <property type="match status" value="2"/>
</dbReference>
<comment type="caution">
    <text evidence="2">The sequence shown here is derived from an EMBL/GenBank/DDBJ whole genome shotgun (WGS) entry which is preliminary data.</text>
</comment>
<dbReference type="RefSeq" id="WP_132116693.1">
    <property type="nucleotide sequence ID" value="NZ_SLWS01000003.1"/>
</dbReference>
<gene>
    <name evidence="2" type="ORF">EV192_103763</name>
</gene>
<dbReference type="Gene3D" id="3.30.559.30">
    <property type="entry name" value="Nonribosomal peptide synthetase, condensation domain"/>
    <property type="match status" value="1"/>
</dbReference>
<dbReference type="GO" id="GO:0008610">
    <property type="term" value="P:lipid biosynthetic process"/>
    <property type="evidence" value="ECO:0007669"/>
    <property type="project" value="UniProtKB-ARBA"/>
</dbReference>
<feature type="domain" description="Condensation" evidence="1">
    <location>
        <begin position="17"/>
        <end position="434"/>
    </location>
</feature>
<dbReference type="GO" id="GO:0031177">
    <property type="term" value="F:phosphopantetheine binding"/>
    <property type="evidence" value="ECO:0007669"/>
    <property type="project" value="TreeGrafter"/>
</dbReference>
<evidence type="ECO:0000259" key="1">
    <source>
        <dbReference type="Pfam" id="PF00668"/>
    </source>
</evidence>
<dbReference type="GO" id="GO:0043041">
    <property type="term" value="P:amino acid activation for nonribosomal peptide biosynthetic process"/>
    <property type="evidence" value="ECO:0007669"/>
    <property type="project" value="TreeGrafter"/>
</dbReference>
<dbReference type="OrthoDB" id="3931141at2"/>
<dbReference type="GO" id="GO:0044550">
    <property type="term" value="P:secondary metabolite biosynthetic process"/>
    <property type="evidence" value="ECO:0007669"/>
    <property type="project" value="TreeGrafter"/>
</dbReference>
<sequence>MIPPLRIDGGSSDMLVEASSLQRSMWLAEQLAPTRHGYAMPLVWRVRTGRIQAHRLRDAVTALIEKHEILRTGFVEHDGQLWQRIGEPWTAQVERADFATLAADQQDAAWQAWVRRVARRPFDLGSGRLLRPGLVDLGPAGQILLLCTHHLVSDGYSMDVLLRDLDALFSDSAMASAGLQYREFVRMQDDWQETEEGRAALAFWVRRLRGAPDHLSFQPPDRAERDGAVRVALGADLPDRLPGLRRQHGVSWFMVLASTLAALVHKWSGLSDVTFGCQVANRTREVFEDVVGPCTNAVVLRSRCDATTTRANLVDAMREQVLGALDHQQVPFEAVVGALRPARQLGHTPYREVVLGTTTLASRVRLGDCELEYLATSLLDAETKFGMAVTVSAAASDPWVVMSYQGERFTATQVQRMAAEFADMLDWITGAPADALLADVV</sequence>
<dbReference type="Pfam" id="PF00668">
    <property type="entry name" value="Condensation"/>
    <property type="match status" value="1"/>
</dbReference>
<evidence type="ECO:0000313" key="2">
    <source>
        <dbReference type="EMBL" id="TCO61179.1"/>
    </source>
</evidence>